<dbReference type="GO" id="GO:0046872">
    <property type="term" value="F:metal ion binding"/>
    <property type="evidence" value="ECO:0007669"/>
    <property type="project" value="UniProtKB-KW"/>
</dbReference>
<feature type="domain" description="Glycoside hydrolase family 38 central" evidence="3">
    <location>
        <begin position="83"/>
        <end position="161"/>
    </location>
</feature>
<dbReference type="GO" id="GO:0004559">
    <property type="term" value="F:alpha-mannosidase activity"/>
    <property type="evidence" value="ECO:0007669"/>
    <property type="project" value="InterPro"/>
</dbReference>
<accession>X1H9Q1</accession>
<organism evidence="4">
    <name type="scientific">marine sediment metagenome</name>
    <dbReference type="NCBI Taxonomy" id="412755"/>
    <lineage>
        <taxon>unclassified sequences</taxon>
        <taxon>metagenomes</taxon>
        <taxon>ecological metagenomes</taxon>
    </lineage>
</organism>
<dbReference type="Pfam" id="PF09261">
    <property type="entry name" value="Alpha-mann_mid"/>
    <property type="match status" value="1"/>
</dbReference>
<dbReference type="EMBL" id="BARU01019256">
    <property type="protein sequence ID" value="GAH50569.1"/>
    <property type="molecule type" value="Genomic_DNA"/>
</dbReference>
<evidence type="ECO:0000313" key="4">
    <source>
        <dbReference type="EMBL" id="GAH50569.1"/>
    </source>
</evidence>
<dbReference type="GO" id="GO:0009313">
    <property type="term" value="P:oligosaccharide catabolic process"/>
    <property type="evidence" value="ECO:0007669"/>
    <property type="project" value="TreeGrafter"/>
</dbReference>
<dbReference type="SMART" id="SM00872">
    <property type="entry name" value="Alpha-mann_mid"/>
    <property type="match status" value="1"/>
</dbReference>
<gene>
    <name evidence="4" type="ORF">S03H2_31729</name>
</gene>
<dbReference type="GO" id="GO:0030246">
    <property type="term" value="F:carbohydrate binding"/>
    <property type="evidence" value="ECO:0007669"/>
    <property type="project" value="InterPro"/>
</dbReference>
<dbReference type="SUPFAM" id="SSF88688">
    <property type="entry name" value="Families 57/38 glycoside transferase middle domain"/>
    <property type="match status" value="1"/>
</dbReference>
<evidence type="ECO:0000259" key="3">
    <source>
        <dbReference type="SMART" id="SM00872"/>
    </source>
</evidence>
<dbReference type="InterPro" id="IPR015341">
    <property type="entry name" value="Glyco_hydro_38_cen"/>
</dbReference>
<dbReference type="PANTHER" id="PTHR46017:SF1">
    <property type="entry name" value="ALPHA-MANNOSIDASE 2C1"/>
    <property type="match status" value="1"/>
</dbReference>
<proteinExistence type="predicted"/>
<dbReference type="InterPro" id="IPR013780">
    <property type="entry name" value="Glyco_hydro_b"/>
</dbReference>
<comment type="caution">
    <text evidence="4">The sequence shown here is derived from an EMBL/GenBank/DDBJ whole genome shotgun (WGS) entry which is preliminary data.</text>
</comment>
<dbReference type="Gene3D" id="3.40.50.11160">
    <property type="match status" value="1"/>
</dbReference>
<sequence length="250" mass="28912">MGGLKFSIKNRIVRSTTDNILILNGTDNLPPSTNILDAVDYYNKKNKENKVIIAIPSEFHSALKKSRKKFGIVENYEFLGPPDLFPGTFSNRPKLKQQIRFLENQFYLTELFSTLSNLLNNTPYPKEEISKAIKRILCCDFHDGITGVHIDAAYDNIMKQLKLTELQLKRLFKSALSYFIKNIDTSNILKEDIPLLIFNPLSWERTSIERINLSSKIKEFIILNQNGKQIPHQKEKINEKENSYIFLAKD</sequence>
<evidence type="ECO:0000256" key="1">
    <source>
        <dbReference type="ARBA" id="ARBA00022723"/>
    </source>
</evidence>
<dbReference type="Gene3D" id="1.20.1270.50">
    <property type="entry name" value="Glycoside hydrolase family 38, central domain"/>
    <property type="match status" value="1"/>
</dbReference>
<dbReference type="SUPFAM" id="SSF74650">
    <property type="entry name" value="Galactose mutarotase-like"/>
    <property type="match status" value="1"/>
</dbReference>
<dbReference type="GO" id="GO:0006013">
    <property type="term" value="P:mannose metabolic process"/>
    <property type="evidence" value="ECO:0007669"/>
    <property type="project" value="InterPro"/>
</dbReference>
<keyword evidence="1" id="KW-0479">Metal-binding</keyword>
<keyword evidence="2" id="KW-0378">Hydrolase</keyword>
<dbReference type="AlphaFoldDB" id="X1H9Q1"/>
<feature type="non-terminal residue" evidence="4">
    <location>
        <position position="250"/>
    </location>
</feature>
<dbReference type="Gene3D" id="2.60.40.1180">
    <property type="entry name" value="Golgi alpha-mannosidase II"/>
    <property type="match status" value="1"/>
</dbReference>
<evidence type="ECO:0000256" key="2">
    <source>
        <dbReference type="ARBA" id="ARBA00022801"/>
    </source>
</evidence>
<protein>
    <recommendedName>
        <fullName evidence="3">Glycoside hydrolase family 38 central domain-containing protein</fullName>
    </recommendedName>
</protein>
<dbReference type="PANTHER" id="PTHR46017">
    <property type="entry name" value="ALPHA-MANNOSIDASE 2C1"/>
    <property type="match status" value="1"/>
</dbReference>
<name>X1H9Q1_9ZZZZ</name>
<reference evidence="4" key="1">
    <citation type="journal article" date="2014" name="Front. Microbiol.">
        <title>High frequency of phylogenetically diverse reductive dehalogenase-homologous genes in deep subseafloor sedimentary metagenomes.</title>
        <authorList>
            <person name="Kawai M."/>
            <person name="Futagami T."/>
            <person name="Toyoda A."/>
            <person name="Takaki Y."/>
            <person name="Nishi S."/>
            <person name="Hori S."/>
            <person name="Arai W."/>
            <person name="Tsubouchi T."/>
            <person name="Morono Y."/>
            <person name="Uchiyama I."/>
            <person name="Ito T."/>
            <person name="Fujiyama A."/>
            <person name="Inagaki F."/>
            <person name="Takami H."/>
        </authorList>
    </citation>
    <scope>NUCLEOTIDE SEQUENCE</scope>
    <source>
        <strain evidence="4">Expedition CK06-06</strain>
    </source>
</reference>
<dbReference type="InterPro" id="IPR037094">
    <property type="entry name" value="Glyco_hydro_38_cen_sf"/>
</dbReference>
<dbReference type="InterPro" id="IPR011013">
    <property type="entry name" value="Gal_mutarotase_sf_dom"/>
</dbReference>
<dbReference type="InterPro" id="IPR028995">
    <property type="entry name" value="Glyco_hydro_57/38_cen_sf"/>
</dbReference>